<dbReference type="InterPro" id="IPR003029">
    <property type="entry name" value="S1_domain"/>
</dbReference>
<dbReference type="Pfam" id="PF00575">
    <property type="entry name" value="S1"/>
    <property type="match status" value="1"/>
</dbReference>
<organism evidence="2 3">
    <name type="scientific">Terribacillus saccharophilus</name>
    <dbReference type="NCBI Taxonomy" id="361277"/>
    <lineage>
        <taxon>Bacteria</taxon>
        <taxon>Bacillati</taxon>
        <taxon>Bacillota</taxon>
        <taxon>Bacilli</taxon>
        <taxon>Bacillales</taxon>
        <taxon>Bacillaceae</taxon>
        <taxon>Terribacillus</taxon>
    </lineage>
</organism>
<dbReference type="SUPFAM" id="SSF53098">
    <property type="entry name" value="Ribonuclease H-like"/>
    <property type="match status" value="1"/>
</dbReference>
<dbReference type="Gene3D" id="1.10.3500.10">
    <property type="entry name" value="Tex N-terminal region-like"/>
    <property type="match status" value="1"/>
</dbReference>
<dbReference type="InterPro" id="IPR041692">
    <property type="entry name" value="HHH_9"/>
</dbReference>
<accession>A0A268HEE1</accession>
<evidence type="ECO:0000259" key="1">
    <source>
        <dbReference type="PROSITE" id="PS50126"/>
    </source>
</evidence>
<dbReference type="Pfam" id="PF17674">
    <property type="entry name" value="HHH_9"/>
    <property type="match status" value="1"/>
</dbReference>
<dbReference type="Gene3D" id="2.40.50.140">
    <property type="entry name" value="Nucleic acid-binding proteins"/>
    <property type="match status" value="1"/>
</dbReference>
<dbReference type="InterPro" id="IPR023319">
    <property type="entry name" value="Tex-like_HTH_dom_sf"/>
</dbReference>
<dbReference type="Proteomes" id="UP000216475">
    <property type="component" value="Unassembled WGS sequence"/>
</dbReference>
<dbReference type="GO" id="GO:0005737">
    <property type="term" value="C:cytoplasm"/>
    <property type="evidence" value="ECO:0007669"/>
    <property type="project" value="UniProtKB-ARBA"/>
</dbReference>
<dbReference type="FunFam" id="1.10.10.650:FF:000001">
    <property type="entry name" value="S1 RNA-binding domain 1"/>
    <property type="match status" value="1"/>
</dbReference>
<dbReference type="RefSeq" id="WP_095269500.1">
    <property type="nucleotide sequence ID" value="NZ_NPBH01000027.1"/>
</dbReference>
<dbReference type="PANTHER" id="PTHR10724:SF10">
    <property type="entry name" value="S1 RNA-BINDING DOMAIN-CONTAINING PROTEIN 1"/>
    <property type="match status" value="1"/>
</dbReference>
<dbReference type="FunFam" id="1.10.150.310:FF:000001">
    <property type="entry name" value="RNA-binding transcriptional accessory protein"/>
    <property type="match status" value="1"/>
</dbReference>
<name>A0A268HEE1_9BACI</name>
<dbReference type="InterPro" id="IPR006641">
    <property type="entry name" value="YqgF/RNaseH-like_dom"/>
</dbReference>
<dbReference type="SUPFAM" id="SSF50249">
    <property type="entry name" value="Nucleic acid-binding proteins"/>
    <property type="match status" value="1"/>
</dbReference>
<evidence type="ECO:0000313" key="2">
    <source>
        <dbReference type="EMBL" id="PAE08210.1"/>
    </source>
</evidence>
<dbReference type="Gene3D" id="1.10.150.310">
    <property type="entry name" value="Tex RuvX-like domain-like"/>
    <property type="match status" value="1"/>
</dbReference>
<dbReference type="GO" id="GO:0006139">
    <property type="term" value="P:nucleobase-containing compound metabolic process"/>
    <property type="evidence" value="ECO:0007669"/>
    <property type="project" value="InterPro"/>
</dbReference>
<dbReference type="InterPro" id="IPR018974">
    <property type="entry name" value="Tex-like_N"/>
</dbReference>
<dbReference type="Pfam" id="PF09371">
    <property type="entry name" value="Tex_N"/>
    <property type="match status" value="1"/>
</dbReference>
<dbReference type="Gene3D" id="1.10.10.650">
    <property type="entry name" value="RuvA domain 2-like"/>
    <property type="match status" value="1"/>
</dbReference>
<dbReference type="SUPFAM" id="SSF47781">
    <property type="entry name" value="RuvA domain 2-like"/>
    <property type="match status" value="2"/>
</dbReference>
<dbReference type="InterPro" id="IPR032639">
    <property type="entry name" value="Tex_YqgF"/>
</dbReference>
<dbReference type="Pfam" id="PF22706">
    <property type="entry name" value="Tex_central_region"/>
    <property type="match status" value="1"/>
</dbReference>
<sequence length="720" mass="81225">MEVTIQSRLIQWVEKETSIKQSSIKQVINLLEEGNTVPFIARYRKEQTGALDEVEIKAIQDKWDYAQQLHQRKTEVIRLIEEQGKLTEELKRDILAAMQLQRIEDLYRPYKQKRRTKATIAKEKGLEPLAKGLYEQTIQHLEKEARTYLDPEKELQTVEEVLQGASDIVAEWISEQAAFRDYIREKTEKQGVLLTKVKKAEDDEKGVYEMYYEYQEPIRQMASHRTLAVNRGEKEGILRVTVEPPADVILTYLKRKVIKQRTAADVASALQAVIEDSYKRLIQPSVEREIRSMLSEKAEEQAIKIFSENLKNLLLQPPLKGRVVLGVDPAFRTGCKLAVIDETGKLLEKNVIYPTAPRHDVKGASKVVETLLTKYDVELIAIGNGTASRETEQFIANVIRQMESNVAYIIVNEAGASVYSASELARKEFPELQVEERSAISIGRRIQDPLAELVKIDPKSIGVGQYQHDVGQKRLNDSLGFVVETAVNQVGVNVNTASESLLQYVSGFSKTVAANVVKQRNEIGKFSSRKQLKSIPRLGSKTYEQSIGFLRVLDGEEPLDRTPIHPESYTATKQLLKRLGSDVVDIGTDKLQEKLAEVDITEIAAELGVGDLTLRDIVQALNQPGRDPRDDFDQPLLKQDVLAMEDLKEGMELQGTVRNVVDFGVFVDIGVKQDGLVHISKMSNKFVKHPMDIASVGDVVTVWVDKVDIDKQRIALTMVK</sequence>
<dbReference type="Pfam" id="PF12836">
    <property type="entry name" value="HHH_3"/>
    <property type="match status" value="1"/>
</dbReference>
<dbReference type="InterPro" id="IPR037027">
    <property type="entry name" value="YqgF/RNaseH-like_dom_sf"/>
</dbReference>
<dbReference type="Pfam" id="PF16921">
    <property type="entry name" value="Tex_YqgF"/>
    <property type="match status" value="1"/>
</dbReference>
<dbReference type="InterPro" id="IPR055179">
    <property type="entry name" value="Tex-like_central_region"/>
</dbReference>
<dbReference type="GO" id="GO:0003735">
    <property type="term" value="F:structural constituent of ribosome"/>
    <property type="evidence" value="ECO:0007669"/>
    <property type="project" value="TreeGrafter"/>
</dbReference>
<dbReference type="EMBL" id="NPBH01000027">
    <property type="protein sequence ID" value="PAE08210.1"/>
    <property type="molecule type" value="Genomic_DNA"/>
</dbReference>
<dbReference type="InterPro" id="IPR050437">
    <property type="entry name" value="Ribos_protein_bS1-like"/>
</dbReference>
<dbReference type="PANTHER" id="PTHR10724">
    <property type="entry name" value="30S RIBOSOMAL PROTEIN S1"/>
    <property type="match status" value="1"/>
</dbReference>
<dbReference type="InterPro" id="IPR010994">
    <property type="entry name" value="RuvA_2-like"/>
</dbReference>
<dbReference type="Gene3D" id="3.30.420.140">
    <property type="entry name" value="YqgF/RNase H-like domain"/>
    <property type="match status" value="1"/>
</dbReference>
<reference evidence="2 3" key="1">
    <citation type="submission" date="2017-07" db="EMBL/GenBank/DDBJ databases">
        <title>Isolation and whole genome analysis of endospore-forming bacteria from heroin.</title>
        <authorList>
            <person name="Kalinowski J."/>
            <person name="Ahrens B."/>
            <person name="Al-Dilaimi A."/>
            <person name="Winkler A."/>
            <person name="Wibberg D."/>
            <person name="Schleenbecker U."/>
            <person name="Ruckert C."/>
            <person name="Wolfel R."/>
            <person name="Grass G."/>
        </authorList>
    </citation>
    <scope>NUCLEOTIDE SEQUENCE [LARGE SCALE GENOMIC DNA]</scope>
    <source>
        <strain evidence="2 3">7509</strain>
    </source>
</reference>
<proteinExistence type="predicted"/>
<dbReference type="InterPro" id="IPR023323">
    <property type="entry name" value="Tex-like_dom_sf"/>
</dbReference>
<gene>
    <name evidence="2" type="ORF">CHI12_07240</name>
</gene>
<dbReference type="GO" id="GO:0003729">
    <property type="term" value="F:mRNA binding"/>
    <property type="evidence" value="ECO:0007669"/>
    <property type="project" value="UniProtKB-ARBA"/>
</dbReference>
<dbReference type="GO" id="GO:0006412">
    <property type="term" value="P:translation"/>
    <property type="evidence" value="ECO:0007669"/>
    <property type="project" value="TreeGrafter"/>
</dbReference>
<dbReference type="InterPro" id="IPR044146">
    <property type="entry name" value="S1_Tex"/>
</dbReference>
<evidence type="ECO:0000313" key="3">
    <source>
        <dbReference type="Proteomes" id="UP000216475"/>
    </source>
</evidence>
<protein>
    <submittedName>
        <fullName evidence="2">RNA-binding transcriptional accessory protein</fullName>
    </submittedName>
</protein>
<comment type="caution">
    <text evidence="2">The sequence shown here is derived from an EMBL/GenBank/DDBJ whole genome shotgun (WGS) entry which is preliminary data.</text>
</comment>
<feature type="domain" description="S1 motif" evidence="1">
    <location>
        <begin position="650"/>
        <end position="719"/>
    </location>
</feature>
<dbReference type="AlphaFoldDB" id="A0A268HEE1"/>
<dbReference type="InterPro" id="IPR012337">
    <property type="entry name" value="RNaseH-like_sf"/>
</dbReference>
<dbReference type="SMART" id="SM00316">
    <property type="entry name" value="S1"/>
    <property type="match status" value="1"/>
</dbReference>
<dbReference type="FunFam" id="2.40.50.140:FF:000051">
    <property type="entry name" value="RNA-binding transcriptional accessory protein"/>
    <property type="match status" value="1"/>
</dbReference>
<dbReference type="PROSITE" id="PS50126">
    <property type="entry name" value="S1"/>
    <property type="match status" value="1"/>
</dbReference>
<dbReference type="InterPro" id="IPR012340">
    <property type="entry name" value="NA-bd_OB-fold"/>
</dbReference>
<dbReference type="FunFam" id="3.30.420.140:FF:000001">
    <property type="entry name" value="RNA-binding transcriptional accessory protein"/>
    <property type="match status" value="1"/>
</dbReference>
<dbReference type="CDD" id="cd05685">
    <property type="entry name" value="S1_Tex"/>
    <property type="match status" value="1"/>
</dbReference>
<dbReference type="SUPFAM" id="SSF158832">
    <property type="entry name" value="Tex N-terminal region-like"/>
    <property type="match status" value="1"/>
</dbReference>
<dbReference type="SMART" id="SM00732">
    <property type="entry name" value="YqgFc"/>
    <property type="match status" value="1"/>
</dbReference>